<feature type="binding site" evidence="3">
    <location>
        <position position="247"/>
    </location>
    <ligand>
        <name>substrate</name>
    </ligand>
</feature>
<keyword evidence="1 3" id="KW-0056">Arginine metabolism</keyword>
<dbReference type="Proteomes" id="UP001596422">
    <property type="component" value="Unassembled WGS sequence"/>
</dbReference>
<comment type="similarity">
    <text evidence="3">Belongs to the succinylarginine dihydrolase family.</text>
</comment>
<dbReference type="HAMAP" id="MF_01172">
    <property type="entry name" value="AstB"/>
    <property type="match status" value="1"/>
</dbReference>
<dbReference type="GO" id="GO:0009015">
    <property type="term" value="F:N-succinylarginine dihydrolase activity"/>
    <property type="evidence" value="ECO:0007669"/>
    <property type="project" value="UniProtKB-EC"/>
</dbReference>
<reference evidence="6" key="1">
    <citation type="journal article" date="2019" name="Int. J. Syst. Evol. Microbiol.">
        <title>The Global Catalogue of Microorganisms (GCM) 10K type strain sequencing project: providing services to taxonomists for standard genome sequencing and annotation.</title>
        <authorList>
            <consortium name="The Broad Institute Genomics Platform"/>
            <consortium name="The Broad Institute Genome Sequencing Center for Infectious Disease"/>
            <person name="Wu L."/>
            <person name="Ma J."/>
        </authorList>
    </citation>
    <scope>NUCLEOTIDE SEQUENCE [LARGE SCALE GENOMIC DNA]</scope>
    <source>
        <strain evidence="6">NBRC 111756</strain>
    </source>
</reference>
<dbReference type="NCBIfam" id="NF009789">
    <property type="entry name" value="PRK13281.1"/>
    <property type="match status" value="1"/>
</dbReference>
<keyword evidence="2 3" id="KW-0378">Hydrolase</keyword>
<evidence type="ECO:0000256" key="2">
    <source>
        <dbReference type="ARBA" id="ARBA00022801"/>
    </source>
</evidence>
<feature type="active site" description="Nucleophile" evidence="3">
    <location>
        <position position="365"/>
    </location>
</feature>
<dbReference type="SUPFAM" id="SSF55909">
    <property type="entry name" value="Pentein"/>
    <property type="match status" value="1"/>
</dbReference>
<dbReference type="Gene3D" id="3.75.10.20">
    <property type="entry name" value="Succinylarginine dihydrolase"/>
    <property type="match status" value="1"/>
</dbReference>
<evidence type="ECO:0000313" key="6">
    <source>
        <dbReference type="Proteomes" id="UP001596422"/>
    </source>
</evidence>
<comment type="pathway">
    <text evidence="3">Amino-acid degradation; L-arginine degradation via AST pathway; L-glutamate and succinate from L-arginine: step 2/5.</text>
</comment>
<evidence type="ECO:0000256" key="1">
    <source>
        <dbReference type="ARBA" id="ARBA00022503"/>
    </source>
</evidence>
<feature type="binding site" evidence="3">
    <location>
        <position position="209"/>
    </location>
    <ligand>
        <name>substrate</name>
    </ligand>
</feature>
<organism evidence="5 6">
    <name type="scientific">Marinobacterium aestuariivivens</name>
    <dbReference type="NCBI Taxonomy" id="1698799"/>
    <lineage>
        <taxon>Bacteria</taxon>
        <taxon>Pseudomonadati</taxon>
        <taxon>Pseudomonadota</taxon>
        <taxon>Gammaproteobacteria</taxon>
        <taxon>Oceanospirillales</taxon>
        <taxon>Oceanospirillaceae</taxon>
        <taxon>Marinobacterium</taxon>
    </lineage>
</organism>
<gene>
    <name evidence="3 5" type="primary">astB</name>
    <name evidence="5" type="ORF">ACFQDL_10150</name>
</gene>
<protein>
    <recommendedName>
        <fullName evidence="3 4">N-succinylarginine dihydrolase</fullName>
        <ecNumber evidence="3 4">3.5.3.23</ecNumber>
    </recommendedName>
</protein>
<dbReference type="Pfam" id="PF04996">
    <property type="entry name" value="AstB"/>
    <property type="match status" value="1"/>
</dbReference>
<comment type="caution">
    <text evidence="5">The sequence shown here is derived from an EMBL/GenBank/DDBJ whole genome shotgun (WGS) entry which is preliminary data.</text>
</comment>
<feature type="active site" evidence="3">
    <location>
        <position position="245"/>
    </location>
</feature>
<comment type="subunit">
    <text evidence="3">Homodimer.</text>
</comment>
<name>A0ABW1ZYZ2_9GAMM</name>
<dbReference type="InterPro" id="IPR037031">
    <property type="entry name" value="AstB_sf"/>
</dbReference>
<dbReference type="EC" id="3.5.3.23" evidence="3 4"/>
<evidence type="ECO:0000313" key="5">
    <source>
        <dbReference type="EMBL" id="MFC6670406.1"/>
    </source>
</evidence>
<dbReference type="PANTHER" id="PTHR30420:SF2">
    <property type="entry name" value="N-SUCCINYLARGININE DIHYDROLASE"/>
    <property type="match status" value="1"/>
</dbReference>
<dbReference type="RefSeq" id="WP_379908908.1">
    <property type="nucleotide sequence ID" value="NZ_JBHSWE010000001.1"/>
</dbReference>
<dbReference type="EMBL" id="JBHSWE010000001">
    <property type="protein sequence ID" value="MFC6670406.1"/>
    <property type="molecule type" value="Genomic_DNA"/>
</dbReference>
<keyword evidence="6" id="KW-1185">Reference proteome</keyword>
<feature type="binding site" evidence="3">
    <location>
        <begin position="137"/>
        <end position="138"/>
    </location>
    <ligand>
        <name>substrate</name>
    </ligand>
</feature>
<sequence>MYAFEVNFDGLVGPTHNYAGLSPGNIASQTHGGLESSPRQAAQQGLDKMWALHELGLPQGVFPPQHRPATELLRRLGHRGSDAEIVARVQREDPWLLACCYSASAMWAANSATVSAGADTRDGRVHFTPANLVSHLHRSLEAEATSRLLRQLFADADHFCHHPALPSLATFSDEGAANHTRLTPEPGQRGLTLMVCGSDEQRPRRYPARQSLQASRAIVRQHLLHDEQVLLLYQNPEAIDQGVFHNDVICVGHRNLLLIHEKALLGQHEALKRIRAAWTADTPLHIEQISEAELPLAEAVSSYLFNSQLVTLPDGGMALICPQECRESAAAKACIKRLLQGDNPLRRVKFFDLRQSMHNGGGPACLRLRVPLSEEQLMAMHQGVLLDAPLYQQLGDWIMRHYRDHLTPDDLVDPELIEESRVALDELTRILQLGNLYDFQR</sequence>
<dbReference type="InterPro" id="IPR007079">
    <property type="entry name" value="SuccinylArg_d-Hdrlase_AstB"/>
</dbReference>
<comment type="function">
    <text evidence="3">Catalyzes the hydrolysis of N(2)-succinylarginine into N(2)-succinylornithine, ammonia and CO(2).</text>
</comment>
<evidence type="ECO:0000256" key="3">
    <source>
        <dbReference type="HAMAP-Rule" id="MF_01172"/>
    </source>
</evidence>
<dbReference type="PANTHER" id="PTHR30420">
    <property type="entry name" value="N-SUCCINYLARGININE DIHYDROLASE"/>
    <property type="match status" value="1"/>
</dbReference>
<accession>A0ABW1ZYZ2</accession>
<proteinExistence type="inferred from homology"/>
<evidence type="ECO:0000256" key="4">
    <source>
        <dbReference type="NCBIfam" id="TIGR03241"/>
    </source>
</evidence>
<comment type="catalytic activity">
    <reaction evidence="3">
        <text>N(2)-succinyl-L-arginine + 2 H2O + 2 H(+) = N(2)-succinyl-L-ornithine + 2 NH4(+) + CO2</text>
        <dbReference type="Rhea" id="RHEA:19533"/>
        <dbReference type="ChEBI" id="CHEBI:15377"/>
        <dbReference type="ChEBI" id="CHEBI:15378"/>
        <dbReference type="ChEBI" id="CHEBI:16526"/>
        <dbReference type="ChEBI" id="CHEBI:28938"/>
        <dbReference type="ChEBI" id="CHEBI:58241"/>
        <dbReference type="ChEBI" id="CHEBI:58514"/>
        <dbReference type="EC" id="3.5.3.23"/>
    </reaction>
</comment>
<feature type="binding site" evidence="3">
    <location>
        <position position="359"/>
    </location>
    <ligand>
        <name>substrate</name>
    </ligand>
</feature>
<feature type="binding site" evidence="3">
    <location>
        <begin position="19"/>
        <end position="28"/>
    </location>
    <ligand>
        <name>substrate</name>
    </ligand>
</feature>
<feature type="active site" evidence="3">
    <location>
        <position position="174"/>
    </location>
</feature>
<feature type="binding site" evidence="3">
    <location>
        <position position="110"/>
    </location>
    <ligand>
        <name>substrate</name>
    </ligand>
</feature>
<dbReference type="NCBIfam" id="TIGR03241">
    <property type="entry name" value="arg_catab_astB"/>
    <property type="match status" value="1"/>
</dbReference>